<evidence type="ECO:0000256" key="2">
    <source>
        <dbReference type="ARBA" id="ARBA00022475"/>
    </source>
</evidence>
<sequence>MRINPVARLAAGIVVALGIVWSIDPVSAGVALVLELALFPLLRIPLRVFWTRTALIWIAAPLTGLTVLLYGRVSGVSYLDWAFVHITDGSIQLAVAGTIRVLALALPTVVLLIGVDPTELADGLAQRVKLPARFVIGALAAARLVGLLREDARMLELARRARGVGDRGRFRRFAGLAFAVLVLAVRRGSALATAMEARGFGGPGPRSWARDSAFGAREWALLAIAVVVAGVAVLAAVLTGWWTPVVG</sequence>
<evidence type="ECO:0000256" key="4">
    <source>
        <dbReference type="ARBA" id="ARBA00022989"/>
    </source>
</evidence>
<dbReference type="EMBL" id="CP043504">
    <property type="protein sequence ID" value="QEO09661.1"/>
    <property type="molecule type" value="Genomic_DNA"/>
</dbReference>
<evidence type="ECO:0000256" key="1">
    <source>
        <dbReference type="ARBA" id="ARBA00004141"/>
    </source>
</evidence>
<dbReference type="RefSeq" id="WP_149325081.1">
    <property type="nucleotide sequence ID" value="NZ_CP043504.1"/>
</dbReference>
<dbReference type="PANTHER" id="PTHR34857:SF2">
    <property type="entry name" value="SLL0384 PROTEIN"/>
    <property type="match status" value="1"/>
</dbReference>
<keyword evidence="8" id="KW-1185">Reference proteome</keyword>
<dbReference type="Pfam" id="PF02361">
    <property type="entry name" value="CbiQ"/>
    <property type="match status" value="1"/>
</dbReference>
<dbReference type="PANTHER" id="PTHR34857">
    <property type="entry name" value="SLL0384 PROTEIN"/>
    <property type="match status" value="1"/>
</dbReference>
<organism evidence="7 8">
    <name type="scientific">Protaetiibacter larvae</name>
    <dbReference type="NCBI Taxonomy" id="2592654"/>
    <lineage>
        <taxon>Bacteria</taxon>
        <taxon>Bacillati</taxon>
        <taxon>Actinomycetota</taxon>
        <taxon>Actinomycetes</taxon>
        <taxon>Micrococcales</taxon>
        <taxon>Microbacteriaceae</taxon>
        <taxon>Protaetiibacter</taxon>
    </lineage>
</organism>
<gene>
    <name evidence="7" type="ORF">FLP23_06355</name>
</gene>
<accession>A0A5C1Y773</accession>
<dbReference type="AlphaFoldDB" id="A0A5C1Y773"/>
<dbReference type="Proteomes" id="UP000322159">
    <property type="component" value="Chromosome"/>
</dbReference>
<dbReference type="KEGG" id="lyk:FLP23_06355"/>
<dbReference type="OrthoDB" id="6400at2"/>
<feature type="transmembrane region" description="Helical" evidence="6">
    <location>
        <begin position="219"/>
        <end position="242"/>
    </location>
</feature>
<keyword evidence="3 6" id="KW-0812">Transmembrane</keyword>
<proteinExistence type="predicted"/>
<feature type="transmembrane region" description="Helical" evidence="6">
    <location>
        <begin position="130"/>
        <end position="148"/>
    </location>
</feature>
<feature type="transmembrane region" description="Helical" evidence="6">
    <location>
        <begin position="91"/>
        <end position="115"/>
    </location>
</feature>
<evidence type="ECO:0000313" key="7">
    <source>
        <dbReference type="EMBL" id="QEO09661.1"/>
    </source>
</evidence>
<dbReference type="InterPro" id="IPR051611">
    <property type="entry name" value="ECF_transporter_component"/>
</dbReference>
<name>A0A5C1Y773_9MICO</name>
<evidence type="ECO:0000256" key="6">
    <source>
        <dbReference type="SAM" id="Phobius"/>
    </source>
</evidence>
<reference evidence="7 8" key="1">
    <citation type="submission" date="2019-09" db="EMBL/GenBank/DDBJ databases">
        <title>Genome sequencing of strain KACC 19322.</title>
        <authorList>
            <person name="Heo J."/>
            <person name="Kim S.-J."/>
            <person name="Kim J.-S."/>
            <person name="Hong S.-B."/>
            <person name="Kwon S.-W."/>
        </authorList>
    </citation>
    <scope>NUCLEOTIDE SEQUENCE [LARGE SCALE GENOMIC DNA]</scope>
    <source>
        <strain evidence="7 8">KACC 19322</strain>
    </source>
</reference>
<protein>
    <submittedName>
        <fullName evidence="7">Energy-coupling factor transporter transmembrane protein EcfT</fullName>
    </submittedName>
</protein>
<dbReference type="InterPro" id="IPR003339">
    <property type="entry name" value="ABC/ECF_trnsptr_transmembrane"/>
</dbReference>
<keyword evidence="2" id="KW-1003">Cell membrane</keyword>
<evidence type="ECO:0000313" key="8">
    <source>
        <dbReference type="Proteomes" id="UP000322159"/>
    </source>
</evidence>
<feature type="transmembrane region" description="Helical" evidence="6">
    <location>
        <begin position="52"/>
        <end position="70"/>
    </location>
</feature>
<dbReference type="CDD" id="cd16914">
    <property type="entry name" value="EcfT"/>
    <property type="match status" value="1"/>
</dbReference>
<evidence type="ECO:0000256" key="3">
    <source>
        <dbReference type="ARBA" id="ARBA00022692"/>
    </source>
</evidence>
<evidence type="ECO:0000256" key="5">
    <source>
        <dbReference type="ARBA" id="ARBA00023136"/>
    </source>
</evidence>
<keyword evidence="5 6" id="KW-0472">Membrane</keyword>
<comment type="subcellular location">
    <subcellularLocation>
        <location evidence="1">Membrane</location>
        <topology evidence="1">Multi-pass membrane protein</topology>
    </subcellularLocation>
</comment>
<keyword evidence="4 6" id="KW-1133">Transmembrane helix</keyword>
<feature type="transmembrane region" description="Helical" evidence="6">
    <location>
        <begin position="169"/>
        <end position="185"/>
    </location>
</feature>
<dbReference type="GO" id="GO:0005886">
    <property type="term" value="C:plasma membrane"/>
    <property type="evidence" value="ECO:0007669"/>
    <property type="project" value="UniProtKB-ARBA"/>
</dbReference>